<feature type="domain" description="Choline/carnitine acyltransferase" evidence="4">
    <location>
        <begin position="27"/>
        <end position="86"/>
    </location>
</feature>
<evidence type="ECO:0000313" key="5">
    <source>
        <dbReference type="EMBL" id="EAT36396.1"/>
    </source>
</evidence>
<dbReference type="InterPro" id="IPR039551">
    <property type="entry name" value="Cho/carn_acyl_trans"/>
</dbReference>
<evidence type="ECO:0000313" key="6">
    <source>
        <dbReference type="Proteomes" id="UP000682892"/>
    </source>
</evidence>
<evidence type="ECO:0000256" key="3">
    <source>
        <dbReference type="ARBA" id="ARBA00048999"/>
    </source>
</evidence>
<dbReference type="PhylomeDB" id="Q16PV2"/>
<dbReference type="Gene3D" id="1.10.275.20">
    <property type="entry name" value="Choline/Carnitine o-acyltransferase"/>
    <property type="match status" value="1"/>
</dbReference>
<keyword evidence="2" id="KW-0012">Acyltransferase</keyword>
<keyword evidence="2" id="KW-0808">Transferase</keyword>
<dbReference type="GO" id="GO:0006635">
    <property type="term" value="P:fatty acid beta-oxidation"/>
    <property type="evidence" value="ECO:0007669"/>
    <property type="project" value="UniProtKB-UniPathway"/>
</dbReference>
<evidence type="ECO:0000256" key="2">
    <source>
        <dbReference type="ARBA" id="ARBA00023315"/>
    </source>
</evidence>
<dbReference type="SUPFAM" id="SSF52777">
    <property type="entry name" value="CoA-dependent acyltransferases"/>
    <property type="match status" value="1"/>
</dbReference>
<dbReference type="PANTHER" id="PTHR22589">
    <property type="entry name" value="CARNITINE O-ACYLTRANSFERASE"/>
    <property type="match status" value="1"/>
</dbReference>
<proteinExistence type="predicted"/>
<dbReference type="eggNOG" id="KOG3718">
    <property type="taxonomic scope" value="Eukaryota"/>
</dbReference>
<dbReference type="STRING" id="7159.Q16PV2"/>
<sequence length="87" mass="10054">MNRDTIYHLQDGSKESTFCYDESLPALPLPKLEDTLKRYFESLKPFGTAEELKHTADIIEKFKNGIGAELHRCLEEKSKHEKNWVSG</sequence>
<reference evidence="5" key="2">
    <citation type="journal article" date="2007" name="Science">
        <title>Genome sequence of Aedes aegypti, a major arbovirus vector.</title>
        <authorList>
            <person name="Nene V."/>
            <person name="Wortman J.R."/>
            <person name="Lawson D."/>
            <person name="Haas B."/>
            <person name="Kodira C."/>
            <person name="Tu Z.J."/>
            <person name="Loftus B."/>
            <person name="Xi Z."/>
            <person name="Megy K."/>
            <person name="Grabherr M."/>
            <person name="Ren Q."/>
            <person name="Zdobnov E.M."/>
            <person name="Lobo N.F."/>
            <person name="Campbell K.S."/>
            <person name="Brown S.E."/>
            <person name="Bonaldo M.F."/>
            <person name="Zhu J."/>
            <person name="Sinkins S.P."/>
            <person name="Hogenkamp D.G."/>
            <person name="Amedeo P."/>
            <person name="Arensburger P."/>
            <person name="Atkinson P.W."/>
            <person name="Bidwell S."/>
            <person name="Biedler J."/>
            <person name="Birney E."/>
            <person name="Bruggner R.V."/>
            <person name="Costas J."/>
            <person name="Coy M.R."/>
            <person name="Crabtree J."/>
            <person name="Crawford M."/>
            <person name="Debruyn B."/>
            <person name="Decaprio D."/>
            <person name="Eiglmeier K."/>
            <person name="Eisenstadt E."/>
            <person name="El-Dorry H."/>
            <person name="Gelbart W.M."/>
            <person name="Gomes S.L."/>
            <person name="Hammond M."/>
            <person name="Hannick L.I."/>
            <person name="Hogan J.R."/>
            <person name="Holmes M.H."/>
            <person name="Jaffe D."/>
            <person name="Johnston J.S."/>
            <person name="Kennedy R.C."/>
            <person name="Koo H."/>
            <person name="Kravitz S."/>
            <person name="Kriventseva E.V."/>
            <person name="Kulp D."/>
            <person name="Labutti K."/>
            <person name="Lee E."/>
            <person name="Li S."/>
            <person name="Lovin D.D."/>
            <person name="Mao C."/>
            <person name="Mauceli E."/>
            <person name="Menck C.F."/>
            <person name="Miller J.R."/>
            <person name="Montgomery P."/>
            <person name="Mori A."/>
            <person name="Nascimento A.L."/>
            <person name="Naveira H.F."/>
            <person name="Nusbaum C."/>
            <person name="O'leary S."/>
            <person name="Orvis J."/>
            <person name="Pertea M."/>
            <person name="Quesneville H."/>
            <person name="Reidenbach K.R."/>
            <person name="Rogers Y.H."/>
            <person name="Roth C.W."/>
            <person name="Schneider J.R."/>
            <person name="Schatz M."/>
            <person name="Shumway M."/>
            <person name="Stanke M."/>
            <person name="Stinson E.O."/>
            <person name="Tubio J.M."/>
            <person name="Vanzee J.P."/>
            <person name="Verjovski-Almeida S."/>
            <person name="Werner D."/>
            <person name="White O."/>
            <person name="Wyder S."/>
            <person name="Zeng Q."/>
            <person name="Zhao Q."/>
            <person name="Zhao Y."/>
            <person name="Hill C.A."/>
            <person name="Raikhel A.S."/>
            <person name="Soares M.B."/>
            <person name="Knudson D.L."/>
            <person name="Lee N.H."/>
            <person name="Galagan J."/>
            <person name="Salzberg S.L."/>
            <person name="Paulsen I.T."/>
            <person name="Dimopoulos G."/>
            <person name="Collins F.H."/>
            <person name="Birren B."/>
            <person name="Fraser-Liggett C.M."/>
            <person name="Severson D.W."/>
        </authorList>
    </citation>
    <scope>NUCLEOTIDE SEQUENCE [LARGE SCALE GENOMIC DNA]</scope>
    <source>
        <strain evidence="5">Liverpool</strain>
    </source>
</reference>
<dbReference type="PaxDb" id="7159-AAEL011511-PA"/>
<dbReference type="PANTHER" id="PTHR22589:SF67">
    <property type="entry name" value="PEROXISOMAL CARNITINE O-OCTANOYLTRANSFERASE"/>
    <property type="match status" value="1"/>
</dbReference>
<dbReference type="EMBL" id="CH477771">
    <property type="protein sequence ID" value="EAT36396.1"/>
    <property type="molecule type" value="Genomic_DNA"/>
</dbReference>
<dbReference type="Proteomes" id="UP000682892">
    <property type="component" value="Unassembled WGS sequence"/>
</dbReference>
<comment type="catalytic activity">
    <reaction evidence="3">
        <text>4,8-dimethylnonanoyl-CoA + (R)-carnitine = O-4,8-dimethylnonanoyl-(R)-carnitine + CoA</text>
        <dbReference type="Rhea" id="RHEA:44860"/>
        <dbReference type="ChEBI" id="CHEBI:16347"/>
        <dbReference type="ChEBI" id="CHEBI:57287"/>
        <dbReference type="ChEBI" id="CHEBI:77061"/>
        <dbReference type="ChEBI" id="CHEBI:84654"/>
    </reaction>
</comment>
<protein>
    <submittedName>
        <fullName evidence="5">AAEL011511-PA</fullName>
    </submittedName>
</protein>
<dbReference type="AlphaFoldDB" id="Q16PV2"/>
<accession>Q16PV2</accession>
<reference evidence="5" key="1">
    <citation type="submission" date="2005-10" db="EMBL/GenBank/DDBJ databases">
        <authorList>
            <person name="Loftus B.J."/>
            <person name="Nene V.M."/>
            <person name="Hannick L.I."/>
            <person name="Bidwell S."/>
            <person name="Haas B."/>
            <person name="Amedeo P."/>
            <person name="Orvis J."/>
            <person name="Wortman J.R."/>
            <person name="White O.R."/>
            <person name="Salzberg S."/>
            <person name="Shumway M."/>
            <person name="Koo H."/>
            <person name="Zhao Y."/>
            <person name="Holmes M."/>
            <person name="Miller J."/>
            <person name="Schatz M."/>
            <person name="Pop M."/>
            <person name="Pai G."/>
            <person name="Utterback T."/>
            <person name="Rogers Y.-H."/>
            <person name="Kravitz S."/>
            <person name="Fraser C.M."/>
        </authorList>
    </citation>
    <scope>NUCLEOTIDE SEQUENCE</scope>
    <source>
        <strain evidence="5">Liverpool</strain>
    </source>
</reference>
<comment type="pathway">
    <text evidence="1">Lipid metabolism; fatty acid beta-oxidation.</text>
</comment>
<reference evidence="5" key="3">
    <citation type="submission" date="2012-09" db="EMBL/GenBank/DDBJ databases">
        <authorList>
            <consortium name="VectorBase"/>
        </authorList>
    </citation>
    <scope>NUCLEOTIDE SEQUENCE</scope>
    <source>
        <strain evidence="5">Liverpool</strain>
    </source>
</reference>
<dbReference type="UniPathway" id="UPA00659"/>
<dbReference type="InterPro" id="IPR000542">
    <property type="entry name" value="Carn_acyl_trans"/>
</dbReference>
<dbReference type="VEuPathDB" id="VectorBase:AAEL005169"/>
<organism evidence="5 6">
    <name type="scientific">Aedes aegypti</name>
    <name type="common">Yellowfever mosquito</name>
    <name type="synonym">Culex aegypti</name>
    <dbReference type="NCBI Taxonomy" id="7159"/>
    <lineage>
        <taxon>Eukaryota</taxon>
        <taxon>Metazoa</taxon>
        <taxon>Ecdysozoa</taxon>
        <taxon>Arthropoda</taxon>
        <taxon>Hexapoda</taxon>
        <taxon>Insecta</taxon>
        <taxon>Pterygota</taxon>
        <taxon>Neoptera</taxon>
        <taxon>Endopterygota</taxon>
        <taxon>Diptera</taxon>
        <taxon>Nematocera</taxon>
        <taxon>Culicoidea</taxon>
        <taxon>Culicidae</taxon>
        <taxon>Culicinae</taxon>
        <taxon>Aedini</taxon>
        <taxon>Aedes</taxon>
        <taxon>Stegomyia</taxon>
    </lineage>
</organism>
<dbReference type="Pfam" id="PF00755">
    <property type="entry name" value="Carn_acyltransf"/>
    <property type="match status" value="1"/>
</dbReference>
<dbReference type="InterPro" id="IPR042572">
    <property type="entry name" value="Carn_acyl_trans_N"/>
</dbReference>
<dbReference type="PROSITE" id="PS00439">
    <property type="entry name" value="ACYLTRANSF_C_1"/>
    <property type="match status" value="1"/>
</dbReference>
<name>Q16PV2_AEDAE</name>
<dbReference type="GO" id="GO:0008458">
    <property type="term" value="F:carnitine O-octanoyltransferase activity"/>
    <property type="evidence" value="ECO:0007669"/>
    <property type="project" value="TreeGrafter"/>
</dbReference>
<dbReference type="HOGENOM" id="CLU_2482687_0_0_1"/>
<dbReference type="GO" id="GO:0005777">
    <property type="term" value="C:peroxisome"/>
    <property type="evidence" value="ECO:0007669"/>
    <property type="project" value="TreeGrafter"/>
</dbReference>
<dbReference type="OMA" id="DNWLLEY"/>
<gene>
    <name evidence="5" type="ORF">AaeL_AAEL011511</name>
</gene>
<evidence type="ECO:0000259" key="4">
    <source>
        <dbReference type="Pfam" id="PF00755"/>
    </source>
</evidence>
<evidence type="ECO:0000256" key="1">
    <source>
        <dbReference type="ARBA" id="ARBA00005005"/>
    </source>
</evidence>